<evidence type="ECO:0000256" key="2">
    <source>
        <dbReference type="ARBA" id="ARBA00022475"/>
    </source>
</evidence>
<evidence type="ECO:0000256" key="5">
    <source>
        <dbReference type="ARBA" id="ARBA00022989"/>
    </source>
</evidence>
<evidence type="ECO:0000313" key="10">
    <source>
        <dbReference type="EMBL" id="TSA85648.1"/>
    </source>
</evidence>
<keyword evidence="7 8" id="KW-0012">Acyltransferase</keyword>
<dbReference type="NCBIfam" id="TIGR00546">
    <property type="entry name" value="lnt"/>
    <property type="match status" value="1"/>
</dbReference>
<dbReference type="InterPro" id="IPR004563">
    <property type="entry name" value="Apolipo_AcylTrfase"/>
</dbReference>
<comment type="function">
    <text evidence="8">Catalyzes the phospholipid dependent N-acylation of the N-terminal cysteine of apolipoprotein, the last step in lipoprotein maturation.</text>
</comment>
<comment type="pathway">
    <text evidence="8">Protein modification; lipoprotein biosynthesis (N-acyl transfer).</text>
</comment>
<dbReference type="Pfam" id="PF20154">
    <property type="entry name" value="LNT_N"/>
    <property type="match status" value="1"/>
</dbReference>
<keyword evidence="10" id="KW-0449">Lipoprotein</keyword>
<dbReference type="HAMAP" id="MF_01148">
    <property type="entry name" value="Lnt"/>
    <property type="match status" value="1"/>
</dbReference>
<feature type="transmembrane region" description="Helical" evidence="8">
    <location>
        <begin position="166"/>
        <end position="187"/>
    </location>
</feature>
<dbReference type="Proteomes" id="UP000316092">
    <property type="component" value="Unassembled WGS sequence"/>
</dbReference>
<evidence type="ECO:0000256" key="7">
    <source>
        <dbReference type="ARBA" id="ARBA00023315"/>
    </source>
</evidence>
<evidence type="ECO:0000259" key="9">
    <source>
        <dbReference type="PROSITE" id="PS50263"/>
    </source>
</evidence>
<evidence type="ECO:0000256" key="3">
    <source>
        <dbReference type="ARBA" id="ARBA00022679"/>
    </source>
</evidence>
<feature type="transmembrane region" description="Helical" evidence="8">
    <location>
        <begin position="12"/>
        <end position="38"/>
    </location>
</feature>
<evidence type="ECO:0000313" key="11">
    <source>
        <dbReference type="Proteomes" id="UP000316092"/>
    </source>
</evidence>
<evidence type="ECO:0000256" key="6">
    <source>
        <dbReference type="ARBA" id="ARBA00023136"/>
    </source>
</evidence>
<dbReference type="GO" id="GO:0042158">
    <property type="term" value="P:lipoprotein biosynthetic process"/>
    <property type="evidence" value="ECO:0007669"/>
    <property type="project" value="UniProtKB-UniRule"/>
</dbReference>
<dbReference type="EMBL" id="VKDB01000008">
    <property type="protein sequence ID" value="TSA85648.1"/>
    <property type="molecule type" value="Genomic_DNA"/>
</dbReference>
<reference evidence="10 11" key="1">
    <citation type="submission" date="2019-07" db="EMBL/GenBank/DDBJ databases">
        <title>Deinococcus detaillus sp. nov., isolated from humus soil in Antarctica.</title>
        <authorList>
            <person name="Zhang K."/>
        </authorList>
    </citation>
    <scope>NUCLEOTIDE SEQUENCE [LARGE SCALE GENOMIC DNA]</scope>
    <source>
        <strain evidence="10 11">H1</strain>
    </source>
</reference>
<feature type="transmembrane region" description="Helical" evidence="8">
    <location>
        <begin position="50"/>
        <end position="73"/>
    </location>
</feature>
<dbReference type="PANTHER" id="PTHR38686:SF1">
    <property type="entry name" value="APOLIPOPROTEIN N-ACYLTRANSFERASE"/>
    <property type="match status" value="1"/>
</dbReference>
<evidence type="ECO:0000256" key="1">
    <source>
        <dbReference type="ARBA" id="ARBA00004651"/>
    </source>
</evidence>
<comment type="similarity">
    <text evidence="8">Belongs to the CN hydrolase family. Apolipoprotein N-acyltransferase subfamily.</text>
</comment>
<dbReference type="Gene3D" id="3.60.110.10">
    <property type="entry name" value="Carbon-nitrogen hydrolase"/>
    <property type="match status" value="1"/>
</dbReference>
<organism evidence="10 11">
    <name type="scientific">Deinococcus detaillensis</name>
    <dbReference type="NCBI Taxonomy" id="2592048"/>
    <lineage>
        <taxon>Bacteria</taxon>
        <taxon>Thermotogati</taxon>
        <taxon>Deinococcota</taxon>
        <taxon>Deinococci</taxon>
        <taxon>Deinococcales</taxon>
        <taxon>Deinococcaceae</taxon>
        <taxon>Deinococcus</taxon>
    </lineage>
</organism>
<feature type="domain" description="CN hydrolase" evidence="9">
    <location>
        <begin position="225"/>
        <end position="449"/>
    </location>
</feature>
<dbReference type="EC" id="2.3.1.269" evidence="8"/>
<proteinExistence type="inferred from homology"/>
<keyword evidence="11" id="KW-1185">Reference proteome</keyword>
<accession>A0A553UZN0</accession>
<dbReference type="SUPFAM" id="SSF56317">
    <property type="entry name" value="Carbon-nitrogen hydrolase"/>
    <property type="match status" value="1"/>
</dbReference>
<dbReference type="AlphaFoldDB" id="A0A553UZN0"/>
<dbReference type="OrthoDB" id="9804277at2"/>
<dbReference type="PROSITE" id="PS50263">
    <property type="entry name" value="CN_HYDROLASE"/>
    <property type="match status" value="1"/>
</dbReference>
<feature type="transmembrane region" description="Helical" evidence="8">
    <location>
        <begin position="125"/>
        <end position="146"/>
    </location>
</feature>
<dbReference type="GO" id="GO:0016410">
    <property type="term" value="F:N-acyltransferase activity"/>
    <property type="evidence" value="ECO:0007669"/>
    <property type="project" value="UniProtKB-UniRule"/>
</dbReference>
<feature type="transmembrane region" description="Helical" evidence="8">
    <location>
        <begin position="93"/>
        <end position="118"/>
    </location>
</feature>
<evidence type="ECO:0000256" key="4">
    <source>
        <dbReference type="ARBA" id="ARBA00022692"/>
    </source>
</evidence>
<dbReference type="InterPro" id="IPR003010">
    <property type="entry name" value="C-N_Hydrolase"/>
</dbReference>
<name>A0A553UZN0_9DEIO</name>
<comment type="catalytic activity">
    <reaction evidence="8">
        <text>N-terminal S-1,2-diacyl-sn-glyceryl-L-cysteinyl-[lipoprotein] + a glycerophospholipid = N-acyl-S-1,2-diacyl-sn-glyceryl-L-cysteinyl-[lipoprotein] + a 2-acyl-sn-glycero-3-phospholipid + H(+)</text>
        <dbReference type="Rhea" id="RHEA:48228"/>
        <dbReference type="Rhea" id="RHEA-COMP:14681"/>
        <dbReference type="Rhea" id="RHEA-COMP:14684"/>
        <dbReference type="ChEBI" id="CHEBI:15378"/>
        <dbReference type="ChEBI" id="CHEBI:136912"/>
        <dbReference type="ChEBI" id="CHEBI:140656"/>
        <dbReference type="ChEBI" id="CHEBI:140657"/>
        <dbReference type="ChEBI" id="CHEBI:140660"/>
        <dbReference type="EC" id="2.3.1.269"/>
    </reaction>
</comment>
<keyword evidence="6 8" id="KW-0472">Membrane</keyword>
<dbReference type="Pfam" id="PF00795">
    <property type="entry name" value="CN_hydrolase"/>
    <property type="match status" value="1"/>
</dbReference>
<comment type="caution">
    <text evidence="10">The sequence shown here is derived from an EMBL/GenBank/DDBJ whole genome shotgun (WGS) entry which is preliminary data.</text>
</comment>
<keyword evidence="5 8" id="KW-1133">Transmembrane helix</keyword>
<dbReference type="UniPathway" id="UPA00666"/>
<dbReference type="GO" id="GO:0005886">
    <property type="term" value="C:plasma membrane"/>
    <property type="evidence" value="ECO:0007669"/>
    <property type="project" value="UniProtKB-SubCell"/>
</dbReference>
<keyword evidence="3 8" id="KW-0808">Transferase</keyword>
<dbReference type="RefSeq" id="WP_143720585.1">
    <property type="nucleotide sequence ID" value="NZ_VKDB01000008.1"/>
</dbReference>
<gene>
    <name evidence="8 10" type="primary">lnt</name>
    <name evidence="10" type="ORF">FNU79_09350</name>
</gene>
<protein>
    <recommendedName>
        <fullName evidence="8">Apolipoprotein N-acyltransferase</fullName>
        <shortName evidence="8">ALP N-acyltransferase</shortName>
        <ecNumber evidence="8">2.3.1.269</ecNumber>
    </recommendedName>
</protein>
<comment type="subcellular location">
    <subcellularLocation>
        <location evidence="1 8">Cell membrane</location>
        <topology evidence="1 8">Multi-pass membrane protein</topology>
    </subcellularLocation>
</comment>
<evidence type="ECO:0000256" key="8">
    <source>
        <dbReference type="HAMAP-Rule" id="MF_01148"/>
    </source>
</evidence>
<dbReference type="InterPro" id="IPR045378">
    <property type="entry name" value="LNT_N"/>
</dbReference>
<feature type="transmembrane region" description="Helical" evidence="8">
    <location>
        <begin position="194"/>
        <end position="211"/>
    </location>
</feature>
<dbReference type="InterPro" id="IPR036526">
    <property type="entry name" value="C-N_Hydrolase_sf"/>
</dbReference>
<feature type="transmembrane region" description="Helical" evidence="8">
    <location>
        <begin position="455"/>
        <end position="476"/>
    </location>
</feature>
<sequence length="484" mass="52615">MPRLPPAVLSAAFGVCLALCGLPLAWSILTVVPLALLLGHLSRQPSVKQLTLQTLIAISAFFAAQLFWLVVFMQDLMSKDGSLPSVLAWPLSALTLSLLFVLEGIFWALMAFLVAAAFKTPQGRLWGLAGGWVILEWLRTLGALAFPWSGLGYTFLRTPLIQVADLGGVLLLTALLTASAAALVTLAQTKNPRPAALMAVLWLAALGYGLTRTAGEGPPAKALLLRTNLDSFAKVTGQDLEQQWQAQLQLSQQRRAGEVTVWSETALLYPERIGEVPAPGLYGMYQYPRNTAIGWDGQRITGSFDKAHPVPMGEYYPLSGAFNGLYSSIYQSLNLGSFNPQFPGQSYAPIPLGGVLYGVYICYDSIVAHVSRQMALQGAQVLVNVSNDGWYTGWGVWQHFDMGRVRAIETRRYVLRSVNKGVAAVINDLGEPVQTLTEGEGVLHAEYPLLSATTLYMRLGDVPALIAALLLLGYALRLDRRRTQ</sequence>
<dbReference type="CDD" id="cd07571">
    <property type="entry name" value="ALP_N-acyl_transferase"/>
    <property type="match status" value="1"/>
</dbReference>
<dbReference type="PANTHER" id="PTHR38686">
    <property type="entry name" value="APOLIPOPROTEIN N-ACYLTRANSFERASE"/>
    <property type="match status" value="1"/>
</dbReference>
<keyword evidence="2 8" id="KW-1003">Cell membrane</keyword>
<keyword evidence="4 8" id="KW-0812">Transmembrane</keyword>